<accession>A0ABY8CQ51</accession>
<name>A0ABY8CQ51_ENCHE</name>
<reference evidence="1 2" key="1">
    <citation type="submission" date="2023-02" db="EMBL/GenBank/DDBJ databases">
        <title>Encephalitozoon hellem ATCC 50451 complete genome.</title>
        <authorList>
            <person name="Mascarenhas dos Santos A.C."/>
            <person name="Julian A.T."/>
            <person name="Pombert J.-F."/>
        </authorList>
    </citation>
    <scope>NUCLEOTIDE SEQUENCE [LARGE SCALE GENOMIC DNA]</scope>
    <source>
        <strain evidence="1 2">ATCC 50451</strain>
    </source>
</reference>
<keyword evidence="1" id="KW-0378">Hydrolase</keyword>
<dbReference type="Proteomes" id="UP001217963">
    <property type="component" value="Chromosome XI"/>
</dbReference>
<evidence type="ECO:0000313" key="2">
    <source>
        <dbReference type="Proteomes" id="UP001217963"/>
    </source>
</evidence>
<dbReference type="InterPro" id="IPR038765">
    <property type="entry name" value="Papain-like_cys_pep_sf"/>
</dbReference>
<dbReference type="SUPFAM" id="SSF54001">
    <property type="entry name" value="Cysteine proteinases"/>
    <property type="match status" value="1"/>
</dbReference>
<dbReference type="GO" id="GO:0016787">
    <property type="term" value="F:hydrolase activity"/>
    <property type="evidence" value="ECO:0007669"/>
    <property type="project" value="UniProtKB-KW"/>
</dbReference>
<protein>
    <submittedName>
        <fullName evidence="1">Ubiquitin carboxyl-terminal hydrolase 28</fullName>
    </submittedName>
</protein>
<proteinExistence type="predicted"/>
<evidence type="ECO:0000313" key="1">
    <source>
        <dbReference type="EMBL" id="WEL39826.1"/>
    </source>
</evidence>
<gene>
    <name evidence="1" type="ORF">PFJ87_11g00630</name>
</gene>
<dbReference type="EMBL" id="CP119072">
    <property type="protein sequence ID" value="WEL39826.1"/>
    <property type="molecule type" value="Genomic_DNA"/>
</dbReference>
<sequence>MKVKAESCVFFVNGMTAEQEYEIATRQLSKAQKKPMGRLNGSRLILSGRKAFEKRPMKAVDLEYVETDEKMFNLLSCLLRLPPFYNFILNLEERSQDIGKFHITGRISKLLSLVMEGKKENVNELLMEPDSKLYEDIYSELLLSIHQELCEWYNFEEDTWSTMDRTQGIKPKLLYKDYSPIVEMFQGKAVSRDMPQEISFEKSKISLKGFSSIQEAFDSSLKAGNKKITKKPQILVLVVKDQESTDLFNNSKISIGNCMFSLCSFITEDGAMSYCYVKSGDKDWHGYESDGIRDVLEMKDVHGYPLMLFYARNE</sequence>
<keyword evidence="2" id="KW-1185">Reference proteome</keyword>
<organism evidence="1 2">
    <name type="scientific">Encephalitozoon hellem</name>
    <name type="common">Microsporidian parasite</name>
    <dbReference type="NCBI Taxonomy" id="27973"/>
    <lineage>
        <taxon>Eukaryota</taxon>
        <taxon>Fungi</taxon>
        <taxon>Fungi incertae sedis</taxon>
        <taxon>Microsporidia</taxon>
        <taxon>Unikaryonidae</taxon>
        <taxon>Encephalitozoon</taxon>
    </lineage>
</organism>